<dbReference type="AlphaFoldDB" id="V2WRL9"/>
<gene>
    <name evidence="1" type="ORF">Moror_16959</name>
</gene>
<dbReference type="EMBL" id="AWSO01001351">
    <property type="protein sequence ID" value="ESK84202.1"/>
    <property type="molecule type" value="Genomic_DNA"/>
</dbReference>
<organism evidence="1 2">
    <name type="scientific">Moniliophthora roreri (strain MCA 2997)</name>
    <name type="common">Cocoa frosty pod rot fungus</name>
    <name type="synonym">Crinipellis roreri</name>
    <dbReference type="NCBI Taxonomy" id="1381753"/>
    <lineage>
        <taxon>Eukaryota</taxon>
        <taxon>Fungi</taxon>
        <taxon>Dikarya</taxon>
        <taxon>Basidiomycota</taxon>
        <taxon>Agaricomycotina</taxon>
        <taxon>Agaricomycetes</taxon>
        <taxon>Agaricomycetidae</taxon>
        <taxon>Agaricales</taxon>
        <taxon>Marasmiineae</taxon>
        <taxon>Marasmiaceae</taxon>
        <taxon>Moniliophthora</taxon>
    </lineage>
</organism>
<dbReference type="KEGG" id="mrr:Moror_16959"/>
<proteinExistence type="predicted"/>
<keyword evidence="2" id="KW-1185">Reference proteome</keyword>
<comment type="caution">
    <text evidence="1">The sequence shown here is derived from an EMBL/GenBank/DDBJ whole genome shotgun (WGS) entry which is preliminary data.</text>
</comment>
<dbReference type="Proteomes" id="UP000017559">
    <property type="component" value="Unassembled WGS sequence"/>
</dbReference>
<accession>V2WRL9</accession>
<protein>
    <submittedName>
        <fullName evidence="1">Uncharacterized protein</fullName>
    </submittedName>
</protein>
<name>V2WRL9_MONRO</name>
<evidence type="ECO:0000313" key="1">
    <source>
        <dbReference type="EMBL" id="ESK84202.1"/>
    </source>
</evidence>
<reference evidence="1 2" key="1">
    <citation type="journal article" date="2014" name="BMC Genomics">
        <title>Genome and secretome analysis of the hemibiotrophic fungal pathogen, Moniliophthora roreri, which causes frosty pod rot disease of cacao: mechanisms of the biotrophic and necrotrophic phases.</title>
        <authorList>
            <person name="Meinhardt L.W."/>
            <person name="Costa G.G.L."/>
            <person name="Thomazella D.P.T."/>
            <person name="Teixeira P.J.P.L."/>
            <person name="Carazzolle M.F."/>
            <person name="Schuster S.C."/>
            <person name="Carlson J.E."/>
            <person name="Guiltinan M.J."/>
            <person name="Mieczkowski P."/>
            <person name="Farmer A."/>
            <person name="Ramaraj T."/>
            <person name="Crozier J."/>
            <person name="Davis R.E."/>
            <person name="Shao J."/>
            <person name="Melnick R.L."/>
            <person name="Pereira G.A.G."/>
            <person name="Bailey B.A."/>
        </authorList>
    </citation>
    <scope>NUCLEOTIDE SEQUENCE [LARGE SCALE GENOMIC DNA]</scope>
    <source>
        <strain evidence="1 2">MCA 2997</strain>
    </source>
</reference>
<sequence>MKNLGGGFEKRFWEPVSSAEGPGKQAKFSSISTTTVNLTLALSRHVARDLVYAGQLPRRSRNAYRRWISFRCCECTLPRSKWPEINVYISLRTQYGFAA</sequence>
<evidence type="ECO:0000313" key="2">
    <source>
        <dbReference type="Proteomes" id="UP000017559"/>
    </source>
</evidence>
<dbReference type="HOGENOM" id="CLU_2320973_0_0_1"/>